<evidence type="ECO:0000256" key="7">
    <source>
        <dbReference type="ARBA" id="ARBA00030094"/>
    </source>
</evidence>
<proteinExistence type="inferred from homology"/>
<dbReference type="InterPro" id="IPR036390">
    <property type="entry name" value="WH_DNA-bd_sf"/>
</dbReference>
<dbReference type="Gene3D" id="1.10.10.570">
    <property type="entry name" value="Winged helix' DNA-binding domain. Chain C. Domain 1"/>
    <property type="match status" value="1"/>
</dbReference>
<dbReference type="GO" id="GO:0000814">
    <property type="term" value="C:ESCRT II complex"/>
    <property type="evidence" value="ECO:0007669"/>
    <property type="project" value="InterPro"/>
</dbReference>
<keyword evidence="5" id="KW-0963">Cytoplasm</keyword>
<dbReference type="GO" id="GO:0043328">
    <property type="term" value="P:protein transport to vacuole involved in ubiquitin-dependent protein catabolic process via the multivesicular body sorting pathway"/>
    <property type="evidence" value="ECO:0007669"/>
    <property type="project" value="TreeGrafter"/>
</dbReference>
<dbReference type="EMBL" id="BDGG01000003">
    <property type="protein sequence ID" value="GAU95816.1"/>
    <property type="molecule type" value="Genomic_DNA"/>
</dbReference>
<evidence type="ECO:0000313" key="8">
    <source>
        <dbReference type="EMBL" id="GAU95816.1"/>
    </source>
</evidence>
<organism evidence="8 9">
    <name type="scientific">Ramazzottius varieornatus</name>
    <name type="common">Water bear</name>
    <name type="synonym">Tardigrade</name>
    <dbReference type="NCBI Taxonomy" id="947166"/>
    <lineage>
        <taxon>Eukaryota</taxon>
        <taxon>Metazoa</taxon>
        <taxon>Ecdysozoa</taxon>
        <taxon>Tardigrada</taxon>
        <taxon>Eutardigrada</taxon>
        <taxon>Parachela</taxon>
        <taxon>Hypsibioidea</taxon>
        <taxon>Ramazzottiidae</taxon>
        <taxon>Ramazzottius</taxon>
    </lineage>
</organism>
<protein>
    <recommendedName>
        <fullName evidence="3">Vacuolar protein-sorting-associated protein 25</fullName>
    </recommendedName>
    <alternativeName>
        <fullName evidence="7">ESCRT-II complex subunit VPS25</fullName>
    </alternativeName>
</protein>
<dbReference type="STRING" id="947166.A0A1D1V1V8"/>
<dbReference type="GO" id="GO:0042803">
    <property type="term" value="F:protein homodimerization activity"/>
    <property type="evidence" value="ECO:0007669"/>
    <property type="project" value="TreeGrafter"/>
</dbReference>
<gene>
    <name evidence="8" type="primary">RvY_07368</name>
    <name evidence="8" type="synonym">RvY_07368.1</name>
    <name evidence="8" type="ORF">RvY_07368-1</name>
</gene>
<dbReference type="OrthoDB" id="245150at2759"/>
<comment type="similarity">
    <text evidence="2">Belongs to the VPS25 family.</text>
</comment>
<evidence type="ECO:0000256" key="4">
    <source>
        <dbReference type="ARBA" id="ARBA00022448"/>
    </source>
</evidence>
<dbReference type="Pfam" id="PF05871">
    <property type="entry name" value="ESCRT-II"/>
    <property type="match status" value="1"/>
</dbReference>
<evidence type="ECO:0000256" key="2">
    <source>
        <dbReference type="ARBA" id="ARBA00009674"/>
    </source>
</evidence>
<dbReference type="PANTHER" id="PTHR13149:SF0">
    <property type="entry name" value="VACUOLAR PROTEIN-SORTING-ASSOCIATED PROTEIN 25"/>
    <property type="match status" value="1"/>
</dbReference>
<dbReference type="Gene3D" id="1.10.10.10">
    <property type="entry name" value="Winged helix-like DNA-binding domain superfamily/Winged helix DNA-binding domain"/>
    <property type="match status" value="1"/>
</dbReference>
<dbReference type="AlphaFoldDB" id="A0A1D1V1V8"/>
<dbReference type="InterPro" id="IPR036388">
    <property type="entry name" value="WH-like_DNA-bd_sf"/>
</dbReference>
<comment type="caution">
    <text evidence="8">The sequence shown here is derived from an EMBL/GenBank/DDBJ whole genome shotgun (WGS) entry which is preliminary data.</text>
</comment>
<keyword evidence="6" id="KW-0653">Protein transport</keyword>
<comment type="subcellular location">
    <subcellularLocation>
        <location evidence="1">Cytoplasm</location>
    </subcellularLocation>
</comment>
<name>A0A1D1V1V8_RAMVA</name>
<dbReference type="PANTHER" id="PTHR13149">
    <property type="entry name" value="VACUOLAR PROTEIN SORTING-ASSOCIATED PROTEIN VPS25"/>
    <property type="match status" value="1"/>
</dbReference>
<dbReference type="GO" id="GO:0016236">
    <property type="term" value="P:macroautophagy"/>
    <property type="evidence" value="ECO:0007669"/>
    <property type="project" value="UniProtKB-ARBA"/>
</dbReference>
<dbReference type="GO" id="GO:0005198">
    <property type="term" value="F:structural molecule activity"/>
    <property type="evidence" value="ECO:0007669"/>
    <property type="project" value="TreeGrafter"/>
</dbReference>
<dbReference type="FunFam" id="1.10.10.10:FF:000141">
    <property type="entry name" value="vacuolar protein-sorting-associated protein 25"/>
    <property type="match status" value="1"/>
</dbReference>
<evidence type="ECO:0000313" key="9">
    <source>
        <dbReference type="Proteomes" id="UP000186922"/>
    </source>
</evidence>
<keyword evidence="4" id="KW-0813">Transport</keyword>
<sequence>MSTQDKFEMPWQYSFPPFFTLQPNLDTRKLQLDAWCALVLSYFRTHRLCVIDVNESQSSPLFSNTTLNRKLSPETISVILDELRKTGNLEWIDKNKRRAWVLWKSVDEWAKVLYRWAVDNGMLSTVCTFYELIHGQDTTEEEFHGMDQDLLLKALRCLEHQKRAEIISMDGNMGVKFF</sequence>
<evidence type="ECO:0000256" key="3">
    <source>
        <dbReference type="ARBA" id="ARBA00017934"/>
    </source>
</evidence>
<evidence type="ECO:0000256" key="6">
    <source>
        <dbReference type="ARBA" id="ARBA00022927"/>
    </source>
</evidence>
<accession>A0A1D1V1V8</accession>
<evidence type="ECO:0000256" key="5">
    <source>
        <dbReference type="ARBA" id="ARBA00022490"/>
    </source>
</evidence>
<evidence type="ECO:0000256" key="1">
    <source>
        <dbReference type="ARBA" id="ARBA00004496"/>
    </source>
</evidence>
<keyword evidence="9" id="KW-1185">Reference proteome</keyword>
<reference evidence="8 9" key="1">
    <citation type="journal article" date="2016" name="Nat. Commun.">
        <title>Extremotolerant tardigrade genome and improved radiotolerance of human cultured cells by tardigrade-unique protein.</title>
        <authorList>
            <person name="Hashimoto T."/>
            <person name="Horikawa D.D."/>
            <person name="Saito Y."/>
            <person name="Kuwahara H."/>
            <person name="Kozuka-Hata H."/>
            <person name="Shin-I T."/>
            <person name="Minakuchi Y."/>
            <person name="Ohishi K."/>
            <person name="Motoyama A."/>
            <person name="Aizu T."/>
            <person name="Enomoto A."/>
            <person name="Kondo K."/>
            <person name="Tanaka S."/>
            <person name="Hara Y."/>
            <person name="Koshikawa S."/>
            <person name="Sagara H."/>
            <person name="Miura T."/>
            <person name="Yokobori S."/>
            <person name="Miyagawa K."/>
            <person name="Suzuki Y."/>
            <person name="Kubo T."/>
            <person name="Oyama M."/>
            <person name="Kohara Y."/>
            <person name="Fujiyama A."/>
            <person name="Arakawa K."/>
            <person name="Katayama T."/>
            <person name="Toyoda A."/>
            <person name="Kunieda T."/>
        </authorList>
    </citation>
    <scope>NUCLEOTIDE SEQUENCE [LARGE SCALE GENOMIC DNA]</scope>
    <source>
        <strain evidence="8 9">YOKOZUNA-1</strain>
    </source>
</reference>
<dbReference type="FunFam" id="1.10.10.570:FF:000001">
    <property type="entry name" value="vacuolar protein-sorting-associated protein 25"/>
    <property type="match status" value="1"/>
</dbReference>
<dbReference type="InterPro" id="IPR008570">
    <property type="entry name" value="ESCRT-II_cplx_Vps25-sub"/>
</dbReference>
<dbReference type="SUPFAM" id="SSF46785">
    <property type="entry name" value="Winged helix' DNA-binding domain"/>
    <property type="match status" value="2"/>
</dbReference>
<dbReference type="Proteomes" id="UP000186922">
    <property type="component" value="Unassembled WGS sequence"/>
</dbReference>
<dbReference type="InterPro" id="IPR014041">
    <property type="entry name" value="ESCRT-II_cplx_Vps25-sub_N"/>
</dbReference>